<dbReference type="AlphaFoldDB" id="A0A915HHM7"/>
<accession>A0A915HHM7</accession>
<name>A0A915HHM7_ROMCU</name>
<reference evidence="2" key="1">
    <citation type="submission" date="2022-11" db="UniProtKB">
        <authorList>
            <consortium name="WormBaseParasite"/>
        </authorList>
    </citation>
    <scope>IDENTIFICATION</scope>
</reference>
<organism evidence="1 2">
    <name type="scientific">Romanomermis culicivorax</name>
    <name type="common">Nematode worm</name>
    <dbReference type="NCBI Taxonomy" id="13658"/>
    <lineage>
        <taxon>Eukaryota</taxon>
        <taxon>Metazoa</taxon>
        <taxon>Ecdysozoa</taxon>
        <taxon>Nematoda</taxon>
        <taxon>Enoplea</taxon>
        <taxon>Dorylaimia</taxon>
        <taxon>Mermithida</taxon>
        <taxon>Mermithoidea</taxon>
        <taxon>Mermithidae</taxon>
        <taxon>Romanomermis</taxon>
    </lineage>
</organism>
<proteinExistence type="predicted"/>
<evidence type="ECO:0000313" key="1">
    <source>
        <dbReference type="Proteomes" id="UP000887565"/>
    </source>
</evidence>
<dbReference type="WBParaSite" id="nRc.2.0.1.t00821-RA">
    <property type="protein sequence ID" value="nRc.2.0.1.t00821-RA"/>
    <property type="gene ID" value="nRc.2.0.1.g00821"/>
</dbReference>
<protein>
    <submittedName>
        <fullName evidence="2">Uncharacterized protein</fullName>
    </submittedName>
</protein>
<sequence length="108" mass="12514">MTGDAKNNNNNIIKKTLAVMLHKNIIFSRMNENIETRETVAAFLEEIWKKQACTFFLSTTKVIVNFVFLYYHCLPYPVPLYIAPSIHLGSSKAPTQQKFVDQTREFLK</sequence>
<dbReference type="Proteomes" id="UP000887565">
    <property type="component" value="Unplaced"/>
</dbReference>
<evidence type="ECO:0000313" key="2">
    <source>
        <dbReference type="WBParaSite" id="nRc.2.0.1.t00821-RA"/>
    </source>
</evidence>
<keyword evidence="1" id="KW-1185">Reference proteome</keyword>